<feature type="coiled-coil region" evidence="9">
    <location>
        <begin position="1277"/>
        <end position="1304"/>
    </location>
</feature>
<evidence type="ECO:0000313" key="13">
    <source>
        <dbReference type="EMBL" id="QWW23836.1"/>
    </source>
</evidence>
<accession>A0A8F2W4T4</accession>
<dbReference type="GO" id="GO:0005737">
    <property type="term" value="C:cytoplasm"/>
    <property type="evidence" value="ECO:0007669"/>
    <property type="project" value="TreeGrafter"/>
</dbReference>
<keyword evidence="4 9" id="KW-0175">Coiled coil</keyword>
<dbReference type="PRINTS" id="PR00193">
    <property type="entry name" value="MYOSINHEAVY"/>
</dbReference>
<evidence type="ECO:0000256" key="4">
    <source>
        <dbReference type="ARBA" id="ARBA00023054"/>
    </source>
</evidence>
<dbReference type="CDD" id="cd01377">
    <property type="entry name" value="MYSc_class_II"/>
    <property type="match status" value="1"/>
</dbReference>
<feature type="domain" description="Myosin motor" evidence="11">
    <location>
        <begin position="63"/>
        <end position="748"/>
    </location>
</feature>
<feature type="domain" description="Myosin N-terminal SH3-like" evidence="12">
    <location>
        <begin position="6"/>
        <end position="59"/>
    </location>
</feature>
<name>A0A8F2W4T4_CANAR</name>
<dbReference type="SUPFAM" id="SSF52540">
    <property type="entry name" value="P-loop containing nucleoside triphosphate hydrolases"/>
    <property type="match status" value="1"/>
</dbReference>
<dbReference type="PANTHER" id="PTHR13140:SF857">
    <property type="entry name" value="MYOSIN-11"/>
    <property type="match status" value="1"/>
</dbReference>
<dbReference type="Gene3D" id="1.10.10.820">
    <property type="match status" value="1"/>
</dbReference>
<dbReference type="Gene3D" id="1.20.120.720">
    <property type="entry name" value="Myosin VI head, motor domain, U50 subdomain"/>
    <property type="match status" value="1"/>
</dbReference>
<dbReference type="GO" id="GO:0007015">
    <property type="term" value="P:actin filament organization"/>
    <property type="evidence" value="ECO:0007669"/>
    <property type="project" value="TreeGrafter"/>
</dbReference>
<keyword evidence="3 8" id="KW-0067">ATP-binding</keyword>
<sequence>MSDDFSTKNWVWVPDKDELFARGFITEYKKNGLCSVTVVKNGTETTIELPQKVLENCNPPKFNKCDDMAELTHLNEPSVIYNLFLRYNDDLIYTYSGLFLVAINPYKSLPIYDTSVLKKFHSSSKSKKSEDRLPPHIFAIAENTYMNMLENGKDQSILVTGESGAGKTENTKKVIQYLSSISTNASSDHANDIHNKILRANPILESFGNAKTIKNNNSSRFGKFIKISFDPKGLISGATIDYYLLEKSRVSHQSSDERNYHAFYQLLRGETPQNLKSKYHLEPSIKKYNYISSSVATIPNVDDAREFTTLIEAFTVMGFEKTEIDSIFMTLAIILHLGNVGFTSWKSEQTSFDKDSNIDVIAKMLGIDSQELSTNLLRPRVKAGREFVQKSRKAAEVKQTIDAFAKHLYEKVFQFIIARINENLGEWNSDRFIGVLDIAGFEIFETNSFEQLCINYTNEKLQQFFNHHSFILEQSEYLREDIQWEFIDFGLDLQPTIDLIETKQPMGILEILDDQCIMPKASDETFIDKLLESWADGKSKSLRANKVRNGFIIDHYAGLVDYNIENWIQKNTDPVSENIVQLLHESSNEFVQRLFQEDVESKLSGNMSPKKKGSKLKTVSQKHKEQLSTLMDQLNSTEPHFVRCILPNLSKRPNKFDKELVLNQLRCNGVLEGIRIARAGYPNKMTFEEFYGRYAILNSNDIVFTKNMKTNSELILKDTELDPEVYKLGITKIFFKNGILGKLEELRDLRLKKIITEFQSAYRGQAARVNFKSQIATIQASQVVARNFQKLDELVNEGKSPWLKLFVSLKPLLEDSVKVLDSKEMNESLKQINAKLKDTENAKNSLEQQNDKLKTQLMKLEDEIIKNNQIISEKGDMLRKLQSEESSRNAKLEETARQLKEVKAMSTKLSTEKAELSSEMDALKAKLEKTEKEVETLTSELANEKQRAETLQSQIGDLENEKRDLKENDEVTNGLKKKVESLEAEILALKSQEEDFQASSRELDELRDSYSKHKKKVTDLESLKVSLERKITSMESAYDMKRNTLASKHMEETSALQSQHEEAQKKIRRLEDELAEKLSEIKDHESKHKALSRNLRTLESQLRDQESLQDQLDFEKKRNSRIQVELESCKDELARQIQRAESHSSSLESLRHESQYLARAKAEYSDEIAKLKDKVRDLKSKLQNKENVPPNSAKSIDPSLADEFAQIKLKLNESNAVIRKEKFENQRLTEEVKALREKVHDSFESPSKRSSELRRSMAMGEEAKMALSNGSRTFEEIKNLRVRLKQEEANVTRAENYAIELQKKLNKLQMSRGINSSNDFEAKYYESQKRISELEKRVGQAMSMGSSSSSSSSPKAPYDSQSLTPSSSIGSLSTVVNSGDFARIYKDIVGTLRTTRDELSKSKSEILRLKTLLRESEDELYEVKRSGVKTAINDYEETLAKLKVQNETLNKRHDEVNESLLQYKKRSEQYYDKLELAESAVVISKRHEQEARTELESKSNELKLLREEVRASERVIKQLRQAKNELEEALKKQSHREEQLESSIKQLEDRLQYLNDNYGEKKHKIGEHKEEIRLLRQEIKFKMEKETELIKESQRLKLENDELVRIKKEVLAENEEVSEENDKLSSENEDLKVENENLKNDKIAYERKIENHTKQMSTLKQLLDDNAREMQELSGINKTLEETKARLEEEVASLEDSLRDTRGNLDLVREHLSELEREKINLKEELKTVKDRWDSSDGQYKSAKTENLVMVRENESVKKTNEELKSKISDLEEKLYSNEQLKYLEQNLSKLNSQVDRLKHEIAEGELREEKLQKQIRTLEFENESKTTQMKRYNDENFNYQNMINQYNSKVEFLHQENSEKDLKLKAQARELADLRERLLMMEKDRLMKTQAFRGSWIVAKDSFEGFDVKKKNRTSLTALTGEAKRRTLAAKSTSSTKEAVKEKG</sequence>
<dbReference type="GO" id="GO:0016020">
    <property type="term" value="C:membrane"/>
    <property type="evidence" value="ECO:0007669"/>
    <property type="project" value="TreeGrafter"/>
</dbReference>
<dbReference type="SMART" id="SM00242">
    <property type="entry name" value="MYSc"/>
    <property type="match status" value="1"/>
</dbReference>
<feature type="binding site" evidence="8">
    <location>
        <begin position="161"/>
        <end position="168"/>
    </location>
    <ligand>
        <name>ATP</name>
        <dbReference type="ChEBI" id="CHEBI:30616"/>
    </ligand>
</feature>
<dbReference type="InterPro" id="IPR008989">
    <property type="entry name" value="Myosin_S1_N"/>
</dbReference>
<dbReference type="Pfam" id="PF00063">
    <property type="entry name" value="Myosin_head"/>
    <property type="match status" value="1"/>
</dbReference>
<dbReference type="GO" id="GO:0051015">
    <property type="term" value="F:actin filament binding"/>
    <property type="evidence" value="ECO:0007669"/>
    <property type="project" value="InterPro"/>
</dbReference>
<reference evidence="13" key="1">
    <citation type="submission" date="2021-06" db="EMBL/GenBank/DDBJ databases">
        <title>Candida auris outbreak in lebanese hospital.</title>
        <authorList>
            <person name="Finianos M."/>
        </authorList>
    </citation>
    <scope>NUCLEOTIDE SEQUENCE</scope>
    <source>
        <strain evidence="13">CA7LBN</strain>
    </source>
</reference>
<dbReference type="GO" id="GO:0005524">
    <property type="term" value="F:ATP binding"/>
    <property type="evidence" value="ECO:0007669"/>
    <property type="project" value="UniProtKB-UniRule"/>
</dbReference>
<organism evidence="13">
    <name type="scientific">Candidozyma auris</name>
    <name type="common">Yeast</name>
    <name type="synonym">Candida auris</name>
    <dbReference type="NCBI Taxonomy" id="498019"/>
    <lineage>
        <taxon>Eukaryota</taxon>
        <taxon>Fungi</taxon>
        <taxon>Dikarya</taxon>
        <taxon>Ascomycota</taxon>
        <taxon>Saccharomycotina</taxon>
        <taxon>Pichiomycetes</taxon>
        <taxon>Metschnikowiaceae</taxon>
        <taxon>Candidozyma</taxon>
    </lineage>
</organism>
<dbReference type="GO" id="GO:0016459">
    <property type="term" value="C:myosin complex"/>
    <property type="evidence" value="ECO:0007669"/>
    <property type="project" value="UniProtKB-KW"/>
</dbReference>
<feature type="coiled-coil region" evidence="9">
    <location>
        <begin position="822"/>
        <end position="1245"/>
    </location>
</feature>
<evidence type="ECO:0000256" key="3">
    <source>
        <dbReference type="ARBA" id="ARBA00022840"/>
    </source>
</evidence>
<feature type="coiled-coil region" evidence="9">
    <location>
        <begin position="1399"/>
        <end position="1885"/>
    </location>
</feature>
<feature type="region of interest" description="Actin-binding" evidence="8">
    <location>
        <begin position="627"/>
        <end position="649"/>
    </location>
</feature>
<dbReference type="GO" id="GO:0000146">
    <property type="term" value="F:microfilament motor activity"/>
    <property type="evidence" value="ECO:0007669"/>
    <property type="project" value="TreeGrafter"/>
</dbReference>
<evidence type="ECO:0000256" key="9">
    <source>
        <dbReference type="SAM" id="Coils"/>
    </source>
</evidence>
<feature type="region of interest" description="Disordered" evidence="10">
    <location>
        <begin position="1336"/>
        <end position="1370"/>
    </location>
</feature>
<gene>
    <name evidence="13" type="ORF">CA7LBN_002670</name>
</gene>
<dbReference type="Gene3D" id="3.40.850.10">
    <property type="entry name" value="Kinesin motor domain"/>
    <property type="match status" value="1"/>
</dbReference>
<dbReference type="InterPro" id="IPR027417">
    <property type="entry name" value="P-loop_NTPase"/>
</dbReference>
<dbReference type="FunFam" id="1.10.10.820:FF:000001">
    <property type="entry name" value="Myosin heavy chain"/>
    <property type="match status" value="1"/>
</dbReference>
<evidence type="ECO:0000256" key="6">
    <source>
        <dbReference type="ARBA" id="ARBA00023175"/>
    </source>
</evidence>
<keyword evidence="5 8" id="KW-0518">Myosin</keyword>
<comment type="similarity">
    <text evidence="1 8">Belongs to the TRAFAC class myosin-kinesin ATPase superfamily. Myosin family.</text>
</comment>
<dbReference type="PANTHER" id="PTHR13140">
    <property type="entry name" value="MYOSIN"/>
    <property type="match status" value="1"/>
</dbReference>
<evidence type="ECO:0000256" key="10">
    <source>
        <dbReference type="SAM" id="MobiDB-lite"/>
    </source>
</evidence>
<keyword evidence="7 8" id="KW-0009">Actin-binding</keyword>
<evidence type="ECO:0000256" key="1">
    <source>
        <dbReference type="ARBA" id="ARBA00008314"/>
    </source>
</evidence>
<evidence type="ECO:0000259" key="11">
    <source>
        <dbReference type="PROSITE" id="PS51456"/>
    </source>
</evidence>
<keyword evidence="2 8" id="KW-0547">Nucleotide-binding</keyword>
<dbReference type="Gene3D" id="6.20.240.20">
    <property type="match status" value="1"/>
</dbReference>
<dbReference type="Gene3D" id="1.10.287.1490">
    <property type="match status" value="1"/>
</dbReference>
<feature type="compositionally biased region" description="Low complexity" evidence="10">
    <location>
        <begin position="1360"/>
        <end position="1370"/>
    </location>
</feature>
<dbReference type="PROSITE" id="PS50096">
    <property type="entry name" value="IQ"/>
    <property type="match status" value="1"/>
</dbReference>
<dbReference type="InterPro" id="IPR001609">
    <property type="entry name" value="Myosin_head_motor_dom-like"/>
</dbReference>
<dbReference type="Gene3D" id="4.10.270.10">
    <property type="entry name" value="Myosin, subunit A"/>
    <property type="match status" value="1"/>
</dbReference>
<proteinExistence type="inferred from homology"/>
<dbReference type="PROSITE" id="PS51456">
    <property type="entry name" value="MYOSIN_MOTOR"/>
    <property type="match status" value="1"/>
</dbReference>
<evidence type="ECO:0000259" key="12">
    <source>
        <dbReference type="PROSITE" id="PS51844"/>
    </source>
</evidence>
<evidence type="ECO:0000256" key="2">
    <source>
        <dbReference type="ARBA" id="ARBA00022741"/>
    </source>
</evidence>
<dbReference type="PROSITE" id="PS51844">
    <property type="entry name" value="SH3_LIKE"/>
    <property type="match status" value="1"/>
</dbReference>
<evidence type="ECO:0000256" key="8">
    <source>
        <dbReference type="PROSITE-ProRule" id="PRU00782"/>
    </source>
</evidence>
<dbReference type="Gene3D" id="2.30.30.360">
    <property type="entry name" value="Myosin S1 fragment, N-terminal"/>
    <property type="match status" value="1"/>
</dbReference>
<protein>
    <recommendedName>
        <fullName evidence="14">Myosin motor domain-containing protein</fullName>
    </recommendedName>
</protein>
<dbReference type="EMBL" id="CP076751">
    <property type="protein sequence ID" value="QWW23836.1"/>
    <property type="molecule type" value="Genomic_DNA"/>
</dbReference>
<dbReference type="InterPro" id="IPR004009">
    <property type="entry name" value="SH3_Myosin"/>
</dbReference>
<keyword evidence="6 8" id="KW-0505">Motor protein</keyword>
<dbReference type="Gene3D" id="1.20.58.530">
    <property type="match status" value="1"/>
</dbReference>
<dbReference type="InterPro" id="IPR036961">
    <property type="entry name" value="Kinesin_motor_dom_sf"/>
</dbReference>
<evidence type="ECO:0008006" key="14">
    <source>
        <dbReference type="Google" id="ProtNLM"/>
    </source>
</evidence>
<evidence type="ECO:0000256" key="7">
    <source>
        <dbReference type="ARBA" id="ARBA00023203"/>
    </source>
</evidence>
<evidence type="ECO:0000256" key="5">
    <source>
        <dbReference type="ARBA" id="ARBA00023123"/>
    </source>
</evidence>
<dbReference type="Proteomes" id="UP000825438">
    <property type="component" value="Chromosome III"/>
</dbReference>